<evidence type="ECO:0000313" key="12">
    <source>
        <dbReference type="Proteomes" id="UP000007468"/>
    </source>
</evidence>
<dbReference type="GO" id="GO:0009245">
    <property type="term" value="P:lipid A biosynthetic process"/>
    <property type="evidence" value="ECO:0007669"/>
    <property type="project" value="UniProtKB-UniRule"/>
</dbReference>
<evidence type="ECO:0000256" key="1">
    <source>
        <dbReference type="ARBA" id="ARBA00001055"/>
    </source>
</evidence>
<feature type="active site" evidence="10">
    <location>
        <position position="49"/>
    </location>
</feature>
<dbReference type="PANTHER" id="PTHR30272">
    <property type="entry name" value="3-HYDROXYACYL-[ACYL-CARRIER-PROTEIN] DEHYDRATASE"/>
    <property type="match status" value="1"/>
</dbReference>
<keyword evidence="8 10" id="KW-0456">Lyase</keyword>
<reference evidence="12" key="1">
    <citation type="submission" date="2010-12" db="EMBL/GenBank/DDBJ databases">
        <title>The genome sequence of Filifactor alocis strain ATCC 35896.</title>
        <authorList>
            <consortium name="The Broad Institute Genome Sequencing Platform"/>
            <person name="Ward D."/>
            <person name="Earl A."/>
            <person name="Feldgarden M."/>
            <person name="Young S.K."/>
            <person name="Gargeya S."/>
            <person name="Zeng Q."/>
            <person name="Alvarado L."/>
            <person name="Berlin A."/>
            <person name="Bochicchio J."/>
            <person name="Chapman S.B."/>
            <person name="Chen Z."/>
            <person name="Freedman E."/>
            <person name="Gellesch M."/>
            <person name="Goldberg J."/>
            <person name="Griggs A."/>
            <person name="Gujja S."/>
            <person name="Heilman E."/>
            <person name="Heiman D."/>
            <person name="Howarth C."/>
            <person name="Mehta T."/>
            <person name="Neiman D."/>
            <person name="Pearson M."/>
            <person name="Roberts A."/>
            <person name="Saif S."/>
            <person name="Shea T."/>
            <person name="Shenoy N."/>
            <person name="Sisk P."/>
            <person name="Stolte C."/>
            <person name="Sykes S."/>
            <person name="White J."/>
            <person name="Yandava C."/>
            <person name="Izard J."/>
            <person name="Blanton J.M."/>
            <person name="Baranova O.V."/>
            <person name="Tanner A.C."/>
            <person name="Dewhirst F.E."/>
            <person name="Haas B."/>
            <person name="Nusbaum C."/>
            <person name="Birren B."/>
        </authorList>
    </citation>
    <scope>NUCLEOTIDE SEQUENCE [LARGE SCALE GENOMIC DNA]</scope>
    <source>
        <strain evidence="12">ATCC 35896 / D40 B5</strain>
    </source>
</reference>
<comment type="subcellular location">
    <subcellularLocation>
        <location evidence="2 10">Cytoplasm</location>
    </subcellularLocation>
</comment>
<gene>
    <name evidence="10 11" type="primary">fabZ</name>
    <name evidence="11" type="ordered locus">HMPREF0389_00928</name>
</gene>
<evidence type="ECO:0000256" key="4">
    <source>
        <dbReference type="ARBA" id="ARBA00022490"/>
    </source>
</evidence>
<sequence length="142" mass="15517">MKYNSNEIQEILPHRYPFLLVDKIVDGEEGKWARGIKCVTVNELFFCGHFPVEHVMPGVLIVEALAQVGAVALLSKEENRGKLAFFGGIKQAKFRGMVKPGDVLELSCELTKQRGAIGVGTAIAKVGEKVVCEAEITFAIQS</sequence>
<dbReference type="SUPFAM" id="SSF54637">
    <property type="entry name" value="Thioesterase/thiol ester dehydrase-isomerase"/>
    <property type="match status" value="1"/>
</dbReference>
<dbReference type="InterPro" id="IPR013114">
    <property type="entry name" value="FabA_FabZ"/>
</dbReference>
<keyword evidence="4 10" id="KW-0963">Cytoplasm</keyword>
<dbReference type="EC" id="4.2.1.59" evidence="10"/>
<dbReference type="eggNOG" id="COG0764">
    <property type="taxonomic scope" value="Bacteria"/>
</dbReference>
<proteinExistence type="inferred from homology"/>
<keyword evidence="7 10" id="KW-0443">Lipid metabolism</keyword>
<evidence type="ECO:0000256" key="10">
    <source>
        <dbReference type="HAMAP-Rule" id="MF_00406"/>
    </source>
</evidence>
<dbReference type="InterPro" id="IPR029069">
    <property type="entry name" value="HotDog_dom_sf"/>
</dbReference>
<comment type="similarity">
    <text evidence="3 10">Belongs to the thioester dehydratase family. FabZ subfamily.</text>
</comment>
<protein>
    <recommendedName>
        <fullName evidence="10">3-hydroxyacyl-[acyl-carrier-protein] dehydratase FabZ</fullName>
        <ecNumber evidence="10">4.2.1.59</ecNumber>
    </recommendedName>
    <alternativeName>
        <fullName evidence="10">(3R)-hydroxymyristoyl-[acyl-carrier-protein] dehydratase</fullName>
        <shortName evidence="10">(3R)-hydroxymyristoyl-ACP dehydrase</shortName>
    </alternativeName>
    <alternativeName>
        <fullName evidence="10">Beta-hydroxyacyl-ACP dehydratase</fullName>
    </alternativeName>
</protein>
<evidence type="ECO:0000256" key="2">
    <source>
        <dbReference type="ARBA" id="ARBA00004496"/>
    </source>
</evidence>
<dbReference type="GO" id="GO:0016020">
    <property type="term" value="C:membrane"/>
    <property type="evidence" value="ECO:0007669"/>
    <property type="project" value="GOC"/>
</dbReference>
<dbReference type="AlphaFoldDB" id="D6GQF3"/>
<dbReference type="STRING" id="546269.HMPREF0389_00928"/>
<dbReference type="GO" id="GO:0019171">
    <property type="term" value="F:(3R)-hydroxyacyl-[acyl-carrier-protein] dehydratase activity"/>
    <property type="evidence" value="ECO:0007669"/>
    <property type="project" value="UniProtKB-EC"/>
</dbReference>
<organism evidence="11 12">
    <name type="scientific">Filifactor alocis (strain ATCC 35896 / CCUG 47790 / D40 B5)</name>
    <name type="common">Fusobacterium alocis</name>
    <dbReference type="NCBI Taxonomy" id="546269"/>
    <lineage>
        <taxon>Bacteria</taxon>
        <taxon>Bacillati</taxon>
        <taxon>Bacillota</taxon>
        <taxon>Clostridia</taxon>
        <taxon>Peptostreptococcales</taxon>
        <taxon>Filifactoraceae</taxon>
        <taxon>Filifactor</taxon>
    </lineage>
</organism>
<evidence type="ECO:0000256" key="6">
    <source>
        <dbReference type="ARBA" id="ARBA00022556"/>
    </source>
</evidence>
<evidence type="ECO:0000256" key="9">
    <source>
        <dbReference type="ARBA" id="ARBA00025049"/>
    </source>
</evidence>
<dbReference type="Proteomes" id="UP000007468">
    <property type="component" value="Chromosome"/>
</dbReference>
<dbReference type="CDD" id="cd01288">
    <property type="entry name" value="FabZ"/>
    <property type="match status" value="1"/>
</dbReference>
<evidence type="ECO:0000256" key="7">
    <source>
        <dbReference type="ARBA" id="ARBA00023098"/>
    </source>
</evidence>
<dbReference type="GO" id="GO:0006633">
    <property type="term" value="P:fatty acid biosynthetic process"/>
    <property type="evidence" value="ECO:0007669"/>
    <property type="project" value="UniProtKB-UniRule"/>
</dbReference>
<evidence type="ECO:0000313" key="11">
    <source>
        <dbReference type="EMBL" id="EFE29006.1"/>
    </source>
</evidence>
<dbReference type="HAMAP" id="MF_00406">
    <property type="entry name" value="FabZ"/>
    <property type="match status" value="1"/>
</dbReference>
<dbReference type="NCBIfam" id="TIGR01750">
    <property type="entry name" value="fabZ"/>
    <property type="match status" value="1"/>
</dbReference>
<dbReference type="EMBL" id="CP002390">
    <property type="protein sequence ID" value="EFE29006.1"/>
    <property type="molecule type" value="Genomic_DNA"/>
</dbReference>
<dbReference type="OrthoDB" id="9772788at2"/>
<comment type="function">
    <text evidence="9 10">Involved in unsaturated fatty acids biosynthesis. Catalyzes the dehydration of short chain beta-hydroxyacyl-ACPs and long chain saturated and unsaturated beta-hydroxyacyl-ACPs.</text>
</comment>
<dbReference type="Pfam" id="PF07977">
    <property type="entry name" value="FabA"/>
    <property type="match status" value="1"/>
</dbReference>
<keyword evidence="12" id="KW-1185">Reference proteome</keyword>
<name>D6GQF3_FILAD</name>
<evidence type="ECO:0000256" key="5">
    <source>
        <dbReference type="ARBA" id="ARBA00022516"/>
    </source>
</evidence>
<comment type="catalytic activity">
    <reaction evidence="1 10">
        <text>a (3R)-hydroxyacyl-[ACP] = a (2E)-enoyl-[ACP] + H2O</text>
        <dbReference type="Rhea" id="RHEA:13097"/>
        <dbReference type="Rhea" id="RHEA-COMP:9925"/>
        <dbReference type="Rhea" id="RHEA-COMP:9945"/>
        <dbReference type="ChEBI" id="CHEBI:15377"/>
        <dbReference type="ChEBI" id="CHEBI:78784"/>
        <dbReference type="ChEBI" id="CHEBI:78827"/>
        <dbReference type="EC" id="4.2.1.59"/>
    </reaction>
</comment>
<keyword evidence="5 10" id="KW-0444">Lipid biosynthesis</keyword>
<dbReference type="PATRIC" id="fig|546269.5.peg.1433"/>
<dbReference type="GO" id="GO:0005737">
    <property type="term" value="C:cytoplasm"/>
    <property type="evidence" value="ECO:0007669"/>
    <property type="project" value="UniProtKB-SubCell"/>
</dbReference>
<dbReference type="PANTHER" id="PTHR30272:SF1">
    <property type="entry name" value="3-HYDROXYACYL-[ACYL-CARRIER-PROTEIN] DEHYDRATASE"/>
    <property type="match status" value="1"/>
</dbReference>
<dbReference type="FunFam" id="3.10.129.10:FF:000001">
    <property type="entry name" value="3-hydroxyacyl-[acyl-carrier-protein] dehydratase FabZ"/>
    <property type="match status" value="1"/>
</dbReference>
<keyword evidence="6 10" id="KW-0441">Lipid A biosynthesis</keyword>
<dbReference type="InterPro" id="IPR010084">
    <property type="entry name" value="FabZ"/>
</dbReference>
<dbReference type="RefSeq" id="WP_014262920.1">
    <property type="nucleotide sequence ID" value="NC_016630.1"/>
</dbReference>
<dbReference type="KEGG" id="faa:HMPREF0389_00928"/>
<evidence type="ECO:0000256" key="3">
    <source>
        <dbReference type="ARBA" id="ARBA00009174"/>
    </source>
</evidence>
<evidence type="ECO:0000256" key="8">
    <source>
        <dbReference type="ARBA" id="ARBA00023239"/>
    </source>
</evidence>
<accession>D6GQF3</accession>
<dbReference type="Gene3D" id="3.10.129.10">
    <property type="entry name" value="Hotdog Thioesterase"/>
    <property type="match status" value="1"/>
</dbReference>
<dbReference type="NCBIfam" id="NF000582">
    <property type="entry name" value="PRK00006.1"/>
    <property type="match status" value="1"/>
</dbReference>